<protein>
    <submittedName>
        <fullName evidence="1">Uncharacterized protein</fullName>
    </submittedName>
</protein>
<sequence>MVEACRKLEKISADQSRVGDRSLRVLIPRMLPFLYEIRNNRGVGHVGGDVNPNHEDAEAVLALSTWLLAELVRIFHGVPLATAQLLVDTLVQRRHPLVWSSGEIKRVLAPKMQKSDQALVLLYSEPTWVDVKHLAEWVEYSSVAMFKTRVLDVLHKGRLVEFDKKSSRVCLTPLGARKVENELVALR</sequence>
<accession>A0ABT7W823</accession>
<evidence type="ECO:0000313" key="2">
    <source>
        <dbReference type="Proteomes" id="UP001175604"/>
    </source>
</evidence>
<name>A0ABT7W823_9BORD</name>
<evidence type="ECO:0000313" key="1">
    <source>
        <dbReference type="EMBL" id="MDM9561320.1"/>
    </source>
</evidence>
<dbReference type="EMBL" id="JAUDJE010000021">
    <property type="protein sequence ID" value="MDM9561320.1"/>
    <property type="molecule type" value="Genomic_DNA"/>
</dbReference>
<keyword evidence="2" id="KW-1185">Reference proteome</keyword>
<gene>
    <name evidence="1" type="ORF">QUC21_19945</name>
</gene>
<proteinExistence type="predicted"/>
<organism evidence="1 2">
    <name type="scientific">Bordetella petrii</name>
    <dbReference type="NCBI Taxonomy" id="94624"/>
    <lineage>
        <taxon>Bacteria</taxon>
        <taxon>Pseudomonadati</taxon>
        <taxon>Pseudomonadota</taxon>
        <taxon>Betaproteobacteria</taxon>
        <taxon>Burkholderiales</taxon>
        <taxon>Alcaligenaceae</taxon>
        <taxon>Bordetella</taxon>
    </lineage>
</organism>
<comment type="caution">
    <text evidence="1">The sequence shown here is derived from an EMBL/GenBank/DDBJ whole genome shotgun (WGS) entry which is preliminary data.</text>
</comment>
<dbReference type="Proteomes" id="UP001175604">
    <property type="component" value="Unassembled WGS sequence"/>
</dbReference>
<reference evidence="1" key="1">
    <citation type="submission" date="2023-06" db="EMBL/GenBank/DDBJ databases">
        <title>full genome analysis of Phenantherene degrader P3.</title>
        <authorList>
            <person name="Akbar A."/>
            <person name="Rahmeh R."/>
            <person name="Kishk M."/>
        </authorList>
    </citation>
    <scope>NUCLEOTIDE SEQUENCE</scope>
    <source>
        <strain evidence="1">P3</strain>
    </source>
</reference>